<evidence type="ECO:0000313" key="7">
    <source>
        <dbReference type="Proteomes" id="UP000477951"/>
    </source>
</evidence>
<dbReference type="InterPro" id="IPR036388">
    <property type="entry name" value="WH-like_DNA-bd_sf"/>
</dbReference>
<dbReference type="SUPFAM" id="SSF55781">
    <property type="entry name" value="GAF domain-like"/>
    <property type="match status" value="1"/>
</dbReference>
<reference evidence="6 7" key="1">
    <citation type="submission" date="2019-12" db="EMBL/GenBank/DDBJ databases">
        <title>Whole-genome sequencing of Allorhizobium vitis.</title>
        <authorList>
            <person name="Gan H.M."/>
            <person name="Szegedi E."/>
            <person name="Burr T."/>
            <person name="Savka M.A."/>
        </authorList>
    </citation>
    <scope>NUCLEOTIDE SEQUENCE [LARGE SCALE GENOMIC DNA]</scope>
    <source>
        <strain evidence="6 7">CG516</strain>
    </source>
</reference>
<dbReference type="GO" id="GO:0003700">
    <property type="term" value="F:DNA-binding transcription factor activity"/>
    <property type="evidence" value="ECO:0007669"/>
    <property type="project" value="TreeGrafter"/>
</dbReference>
<dbReference type="Proteomes" id="UP000477951">
    <property type="component" value="Unassembled WGS sequence"/>
</dbReference>
<evidence type="ECO:0000256" key="2">
    <source>
        <dbReference type="ARBA" id="ARBA00023125"/>
    </source>
</evidence>
<comment type="caution">
    <text evidence="6">The sequence shown here is derived from an EMBL/GenBank/DDBJ whole genome shotgun (WGS) entry which is preliminary data.</text>
</comment>
<keyword evidence="2" id="KW-0238">DNA-binding</keyword>
<dbReference type="AlphaFoldDB" id="A0A6L6VR33"/>
<dbReference type="PROSITE" id="PS51078">
    <property type="entry name" value="ICLR_ED"/>
    <property type="match status" value="1"/>
</dbReference>
<dbReference type="GO" id="GO:0003677">
    <property type="term" value="F:DNA binding"/>
    <property type="evidence" value="ECO:0007669"/>
    <property type="project" value="UniProtKB-KW"/>
</dbReference>
<evidence type="ECO:0000256" key="1">
    <source>
        <dbReference type="ARBA" id="ARBA00023015"/>
    </source>
</evidence>
<dbReference type="Gene3D" id="1.10.10.10">
    <property type="entry name" value="Winged helix-like DNA-binding domain superfamily/Winged helix DNA-binding domain"/>
    <property type="match status" value="1"/>
</dbReference>
<sequence>MTDDSDADGAANGNARGGIQALDAALVVLHALADFEGPVALIDLARSVSMPSSKVHRYLASFIHAGLVKQAAKSGRYELGASAATLGLAALARNDMVSVAADDLPELAEQTGMTVLLSVWGNNGATVIRWCRAPSPMVTSFGLGSTLPLLTSASGRIFLAYLPRQVIAARLRLEVERALESGLSWPDLDLSAGSIEKVVQTIRDHGFATIDGRFVPGLRAVAAPITNWQGEAEAAVTIISTSDQILSAQNPAVQSLLAFVAKLSSETRWHSRQPG</sequence>
<evidence type="ECO:0000313" key="6">
    <source>
        <dbReference type="EMBL" id="MUZ75932.1"/>
    </source>
</evidence>
<dbReference type="EMBL" id="WPHR01000040">
    <property type="protein sequence ID" value="MUZ75932.1"/>
    <property type="molecule type" value="Genomic_DNA"/>
</dbReference>
<feature type="domain" description="HTH iclR-type" evidence="4">
    <location>
        <begin position="19"/>
        <end position="81"/>
    </location>
</feature>
<keyword evidence="1" id="KW-0805">Transcription regulation</keyword>
<dbReference type="InterPro" id="IPR005471">
    <property type="entry name" value="Tscrpt_reg_IclR_N"/>
</dbReference>
<gene>
    <name evidence="6" type="ORF">GOZ90_25045</name>
</gene>
<accession>A0A6L6VR33</accession>
<evidence type="ECO:0000259" key="5">
    <source>
        <dbReference type="PROSITE" id="PS51078"/>
    </source>
</evidence>
<dbReference type="PANTHER" id="PTHR30136:SF8">
    <property type="entry name" value="TRANSCRIPTIONAL REGULATORY PROTEIN"/>
    <property type="match status" value="1"/>
</dbReference>
<dbReference type="PROSITE" id="PS51077">
    <property type="entry name" value="HTH_ICLR"/>
    <property type="match status" value="1"/>
</dbReference>
<dbReference type="InterPro" id="IPR036390">
    <property type="entry name" value="WH_DNA-bd_sf"/>
</dbReference>
<feature type="domain" description="IclR-ED" evidence="5">
    <location>
        <begin position="82"/>
        <end position="275"/>
    </location>
</feature>
<dbReference type="InterPro" id="IPR050707">
    <property type="entry name" value="HTH_MetabolicPath_Reg"/>
</dbReference>
<dbReference type="SMART" id="SM00346">
    <property type="entry name" value="HTH_ICLR"/>
    <property type="match status" value="1"/>
</dbReference>
<evidence type="ECO:0000256" key="3">
    <source>
        <dbReference type="ARBA" id="ARBA00023163"/>
    </source>
</evidence>
<dbReference type="PANTHER" id="PTHR30136">
    <property type="entry name" value="HELIX-TURN-HELIX TRANSCRIPTIONAL REGULATOR, ICLR FAMILY"/>
    <property type="match status" value="1"/>
</dbReference>
<dbReference type="InterPro" id="IPR014757">
    <property type="entry name" value="Tscrpt_reg_IclR_C"/>
</dbReference>
<proteinExistence type="predicted"/>
<evidence type="ECO:0000259" key="4">
    <source>
        <dbReference type="PROSITE" id="PS51077"/>
    </source>
</evidence>
<dbReference type="Pfam" id="PF09339">
    <property type="entry name" value="HTH_IclR"/>
    <property type="match status" value="1"/>
</dbReference>
<dbReference type="InterPro" id="IPR029016">
    <property type="entry name" value="GAF-like_dom_sf"/>
</dbReference>
<dbReference type="GO" id="GO:0045892">
    <property type="term" value="P:negative regulation of DNA-templated transcription"/>
    <property type="evidence" value="ECO:0007669"/>
    <property type="project" value="TreeGrafter"/>
</dbReference>
<organism evidence="6 7">
    <name type="scientific">Agrobacterium vitis</name>
    <name type="common">Rhizobium vitis</name>
    <dbReference type="NCBI Taxonomy" id="373"/>
    <lineage>
        <taxon>Bacteria</taxon>
        <taxon>Pseudomonadati</taxon>
        <taxon>Pseudomonadota</taxon>
        <taxon>Alphaproteobacteria</taxon>
        <taxon>Hyphomicrobiales</taxon>
        <taxon>Rhizobiaceae</taxon>
        <taxon>Rhizobium/Agrobacterium group</taxon>
        <taxon>Agrobacterium</taxon>
    </lineage>
</organism>
<protein>
    <submittedName>
        <fullName evidence="6">Helix-turn-helix domain-containing protein</fullName>
    </submittedName>
</protein>
<name>A0A6L6VR33_AGRVI</name>
<dbReference type="Gene3D" id="3.30.450.40">
    <property type="match status" value="1"/>
</dbReference>
<keyword evidence="3" id="KW-0804">Transcription</keyword>
<dbReference type="Pfam" id="PF01614">
    <property type="entry name" value="IclR_C"/>
    <property type="match status" value="1"/>
</dbReference>
<dbReference type="SUPFAM" id="SSF46785">
    <property type="entry name" value="Winged helix' DNA-binding domain"/>
    <property type="match status" value="1"/>
</dbReference>